<organism evidence="7 8">
    <name type="scientific">Mycolicibacterium iranicum</name>
    <name type="common">Mycobacterium iranicum</name>
    <dbReference type="NCBI Taxonomy" id="912594"/>
    <lineage>
        <taxon>Bacteria</taxon>
        <taxon>Bacillati</taxon>
        <taxon>Actinomycetota</taxon>
        <taxon>Actinomycetes</taxon>
        <taxon>Mycobacteriales</taxon>
        <taxon>Mycobacteriaceae</taxon>
        <taxon>Mycolicibacterium</taxon>
    </lineage>
</organism>
<evidence type="ECO:0000256" key="3">
    <source>
        <dbReference type="ARBA" id="ARBA00022723"/>
    </source>
</evidence>
<reference evidence="7 8" key="1">
    <citation type="submission" date="2016-04" db="EMBL/GenBank/DDBJ databases">
        <title>Draft Genome Sequences of Staphylococcus capitis Strain H36, S. capitis Strain H65, S. cohnii Strain H62, S. hominis Strain H69, Mycobacterium iranicum Strain H39, Plantibacter sp. Strain H53, Pseudomonas oryzihabitans Strain H72, and Microbacterium sp. Strain H83, isolated from residential settings.</title>
        <authorList>
            <person name="Lymperopoulou D."/>
            <person name="Adams R.I."/>
            <person name="Lindow S."/>
            <person name="Coil D.A."/>
            <person name="Jospin G."/>
            <person name="Eisen J.A."/>
        </authorList>
    </citation>
    <scope>NUCLEOTIDE SEQUENCE [LARGE SCALE GENOMIC DNA]</scope>
    <source>
        <strain evidence="7 8">H39</strain>
    </source>
</reference>
<dbReference type="PANTHER" id="PTHR42953:SF1">
    <property type="entry name" value="METAL-BINDING PROTEIN HI_0362-RELATED"/>
    <property type="match status" value="1"/>
</dbReference>
<comment type="subcellular location">
    <subcellularLocation>
        <location evidence="1">Cell envelope</location>
    </subcellularLocation>
</comment>
<evidence type="ECO:0000256" key="5">
    <source>
        <dbReference type="SAM" id="MobiDB-lite"/>
    </source>
</evidence>
<dbReference type="GO" id="GO:0030001">
    <property type="term" value="P:metal ion transport"/>
    <property type="evidence" value="ECO:0007669"/>
    <property type="project" value="InterPro"/>
</dbReference>
<name>A0A178M2Y5_MYCIR</name>
<gene>
    <name evidence="7" type="ORF">A4X20_01555</name>
</gene>
<feature type="region of interest" description="Disordered" evidence="5">
    <location>
        <begin position="132"/>
        <end position="169"/>
    </location>
</feature>
<protein>
    <submittedName>
        <fullName evidence="7">ABC transporter substrate-binding protein</fullName>
    </submittedName>
</protein>
<evidence type="ECO:0000256" key="1">
    <source>
        <dbReference type="ARBA" id="ARBA00004196"/>
    </source>
</evidence>
<keyword evidence="2" id="KW-0813">Transport</keyword>
<evidence type="ECO:0000313" key="7">
    <source>
        <dbReference type="EMBL" id="OAN42409.1"/>
    </source>
</evidence>
<dbReference type="SUPFAM" id="SSF53807">
    <property type="entry name" value="Helical backbone' metal receptor"/>
    <property type="match status" value="1"/>
</dbReference>
<evidence type="ECO:0000313" key="8">
    <source>
        <dbReference type="Proteomes" id="UP000078396"/>
    </source>
</evidence>
<feature type="chain" id="PRO_5039001751" evidence="6">
    <location>
        <begin position="19"/>
        <end position="344"/>
    </location>
</feature>
<feature type="compositionally biased region" description="Basic and acidic residues" evidence="5">
    <location>
        <begin position="132"/>
        <end position="167"/>
    </location>
</feature>
<dbReference type="InterPro" id="IPR006127">
    <property type="entry name" value="ZnuA-like"/>
</dbReference>
<dbReference type="PANTHER" id="PTHR42953">
    <property type="entry name" value="HIGH-AFFINITY ZINC UPTAKE SYSTEM PROTEIN ZNUA-RELATED"/>
    <property type="match status" value="1"/>
</dbReference>
<feature type="signal peptide" evidence="6">
    <location>
        <begin position="1"/>
        <end position="18"/>
    </location>
</feature>
<dbReference type="Proteomes" id="UP000078396">
    <property type="component" value="Unassembled WGS sequence"/>
</dbReference>
<dbReference type="GO" id="GO:0030313">
    <property type="term" value="C:cell envelope"/>
    <property type="evidence" value="ECO:0007669"/>
    <property type="project" value="UniProtKB-SubCell"/>
</dbReference>
<keyword evidence="3" id="KW-0479">Metal-binding</keyword>
<feature type="region of interest" description="Disordered" evidence="5">
    <location>
        <begin position="21"/>
        <end position="42"/>
    </location>
</feature>
<evidence type="ECO:0000256" key="4">
    <source>
        <dbReference type="ARBA" id="ARBA00022729"/>
    </source>
</evidence>
<dbReference type="GO" id="GO:0046872">
    <property type="term" value="F:metal ion binding"/>
    <property type="evidence" value="ECO:0007669"/>
    <property type="project" value="UniProtKB-KW"/>
</dbReference>
<dbReference type="AlphaFoldDB" id="A0A178M2Y5"/>
<dbReference type="Pfam" id="PF01297">
    <property type="entry name" value="ZnuA"/>
    <property type="match status" value="1"/>
</dbReference>
<proteinExistence type="predicted"/>
<sequence>MFAASMAVVLPLALSACGGGDQSAEGSSSSSSSSTQAQGECPTDPVKVVASVDQWGGIVSQLGGACADVTTILAGSSVDPHDYEPAPSDAAKFDGAQFVVINGGHYDEWASQLASSSAPSAPVISAVELTEGREGEAGHDHEGEAGHDHEGEDPAHAGEEAGHDHAGEGNPHVWYNPATVTAVAEAVTAELGKLAPDAAGYFEEQHTAFETTMKPYNDTLAALKAGAAGKRYVATESVFDDMAAAIGMQNVTPEGYQVSSSNETDPSPADLDAFLQLLAAKGADVLIYNTQTEGSVPEQIRSAAEAAGIPVVDVTETLPPGTTSFETWQVAQLDALAKALGVTA</sequence>
<evidence type="ECO:0000256" key="6">
    <source>
        <dbReference type="SAM" id="SignalP"/>
    </source>
</evidence>
<dbReference type="OrthoDB" id="5296019at2"/>
<dbReference type="InterPro" id="IPR050492">
    <property type="entry name" value="Bact_metal-bind_prot9"/>
</dbReference>
<comment type="caution">
    <text evidence="7">The sequence shown here is derived from an EMBL/GenBank/DDBJ whole genome shotgun (WGS) entry which is preliminary data.</text>
</comment>
<evidence type="ECO:0000256" key="2">
    <source>
        <dbReference type="ARBA" id="ARBA00022448"/>
    </source>
</evidence>
<accession>A0A178M2Y5</accession>
<keyword evidence="4 6" id="KW-0732">Signal</keyword>
<dbReference type="RefSeq" id="WP_082909042.1">
    <property type="nucleotide sequence ID" value="NZ_LWCS01000001.1"/>
</dbReference>
<dbReference type="EMBL" id="LWCS01000001">
    <property type="protein sequence ID" value="OAN42409.1"/>
    <property type="molecule type" value="Genomic_DNA"/>
</dbReference>
<dbReference type="Gene3D" id="3.40.50.1980">
    <property type="entry name" value="Nitrogenase molybdenum iron protein domain"/>
    <property type="match status" value="2"/>
</dbReference>